<evidence type="ECO:0000313" key="6">
    <source>
        <dbReference type="EMBL" id="PWA44510.1"/>
    </source>
</evidence>
<reference evidence="6 7" key="1">
    <citation type="journal article" date="2018" name="Mol. Plant">
        <title>The genome of Artemisia annua provides insight into the evolution of Asteraceae family and artemisinin biosynthesis.</title>
        <authorList>
            <person name="Shen Q."/>
            <person name="Zhang L."/>
            <person name="Liao Z."/>
            <person name="Wang S."/>
            <person name="Yan T."/>
            <person name="Shi P."/>
            <person name="Liu M."/>
            <person name="Fu X."/>
            <person name="Pan Q."/>
            <person name="Wang Y."/>
            <person name="Lv Z."/>
            <person name="Lu X."/>
            <person name="Zhang F."/>
            <person name="Jiang W."/>
            <person name="Ma Y."/>
            <person name="Chen M."/>
            <person name="Hao X."/>
            <person name="Li L."/>
            <person name="Tang Y."/>
            <person name="Lv G."/>
            <person name="Zhou Y."/>
            <person name="Sun X."/>
            <person name="Brodelius P.E."/>
            <person name="Rose J.K.C."/>
            <person name="Tang K."/>
        </authorList>
    </citation>
    <scope>NUCLEOTIDE SEQUENCE [LARGE SCALE GENOMIC DNA]</scope>
    <source>
        <strain evidence="7">cv. Huhao1</strain>
        <tissue evidence="6">Leaf</tissue>
    </source>
</reference>
<accession>A0A2U1L676</accession>
<comment type="similarity">
    <text evidence="1 4">Belongs to the glycosyl hydrolase 17 family.</text>
</comment>
<dbReference type="SUPFAM" id="SSF51445">
    <property type="entry name" value="(Trans)glycosidases"/>
    <property type="match status" value="1"/>
</dbReference>
<comment type="caution">
    <text evidence="6">The sequence shown here is derived from an EMBL/GenBank/DDBJ whole genome shotgun (WGS) entry which is preliminary data.</text>
</comment>
<evidence type="ECO:0000313" key="7">
    <source>
        <dbReference type="Proteomes" id="UP000245207"/>
    </source>
</evidence>
<dbReference type="AlphaFoldDB" id="A0A2U1L676"/>
<dbReference type="EMBL" id="PKPP01011246">
    <property type="protein sequence ID" value="PWA44510.1"/>
    <property type="molecule type" value="Genomic_DNA"/>
</dbReference>
<feature type="compositionally biased region" description="Low complexity" evidence="5">
    <location>
        <begin position="21"/>
        <end position="30"/>
    </location>
</feature>
<evidence type="ECO:0000256" key="5">
    <source>
        <dbReference type="SAM" id="MobiDB-lite"/>
    </source>
</evidence>
<keyword evidence="3" id="KW-0326">Glycosidase</keyword>
<evidence type="ECO:0000256" key="2">
    <source>
        <dbReference type="ARBA" id="ARBA00022801"/>
    </source>
</evidence>
<gene>
    <name evidence="6" type="ORF">CTI12_AA528150</name>
</gene>
<dbReference type="GO" id="GO:0004553">
    <property type="term" value="F:hydrolase activity, hydrolyzing O-glycosyl compounds"/>
    <property type="evidence" value="ECO:0007669"/>
    <property type="project" value="InterPro"/>
</dbReference>
<organism evidence="6 7">
    <name type="scientific">Artemisia annua</name>
    <name type="common">Sweet wormwood</name>
    <dbReference type="NCBI Taxonomy" id="35608"/>
    <lineage>
        <taxon>Eukaryota</taxon>
        <taxon>Viridiplantae</taxon>
        <taxon>Streptophyta</taxon>
        <taxon>Embryophyta</taxon>
        <taxon>Tracheophyta</taxon>
        <taxon>Spermatophyta</taxon>
        <taxon>Magnoliopsida</taxon>
        <taxon>eudicotyledons</taxon>
        <taxon>Gunneridae</taxon>
        <taxon>Pentapetalae</taxon>
        <taxon>asterids</taxon>
        <taxon>campanulids</taxon>
        <taxon>Asterales</taxon>
        <taxon>Asteraceae</taxon>
        <taxon>Asteroideae</taxon>
        <taxon>Anthemideae</taxon>
        <taxon>Artemisiinae</taxon>
        <taxon>Artemisia</taxon>
    </lineage>
</organism>
<dbReference type="Gene3D" id="3.20.20.80">
    <property type="entry name" value="Glycosidases"/>
    <property type="match status" value="2"/>
</dbReference>
<dbReference type="OrthoDB" id="941679at2759"/>
<protein>
    <submittedName>
        <fullName evidence="6">Uncharacterized protein</fullName>
    </submittedName>
</protein>
<dbReference type="STRING" id="35608.A0A2U1L676"/>
<dbReference type="PANTHER" id="PTHR32227">
    <property type="entry name" value="GLUCAN ENDO-1,3-BETA-GLUCOSIDASE BG1-RELATED-RELATED"/>
    <property type="match status" value="1"/>
</dbReference>
<evidence type="ECO:0000256" key="1">
    <source>
        <dbReference type="ARBA" id="ARBA00008773"/>
    </source>
</evidence>
<dbReference type="GO" id="GO:0005975">
    <property type="term" value="P:carbohydrate metabolic process"/>
    <property type="evidence" value="ECO:0007669"/>
    <property type="project" value="InterPro"/>
</dbReference>
<dbReference type="InterPro" id="IPR000490">
    <property type="entry name" value="Glyco_hydro_17"/>
</dbReference>
<evidence type="ECO:0000256" key="4">
    <source>
        <dbReference type="RuleBase" id="RU004335"/>
    </source>
</evidence>
<proteinExistence type="inferred from homology"/>
<keyword evidence="7" id="KW-1185">Reference proteome</keyword>
<dbReference type="Proteomes" id="UP000245207">
    <property type="component" value="Unassembled WGS sequence"/>
</dbReference>
<dbReference type="Pfam" id="PF00332">
    <property type="entry name" value="Glyco_hydro_17"/>
    <property type="match status" value="2"/>
</dbReference>
<name>A0A2U1L676_ARTAN</name>
<feature type="region of interest" description="Disordered" evidence="5">
    <location>
        <begin position="1"/>
        <end position="33"/>
    </location>
</feature>
<dbReference type="InterPro" id="IPR017853">
    <property type="entry name" value="GH"/>
</dbReference>
<sequence>MDLTVRNPLENKVSRRDKSKPPSSSKAKSSTRATYGGAGGVNYGLIADNLPSLAQAINLIKSKNIDRIRIFSPNHDVLNAVQNSGIQVIIGTFNDDVPKLANDTNFVINWVETNIVPFAKSVTFRCISVGNEIIPRNLASSVLAAMRNLNAPLQSFNLGNIPVSTSIGLPLLASSYPPSSGDFKGNYKAMMQEISGYLKIVVRDGSLEYKNIFDAMVDSVYWALEKVGARGLDVVVVETGWPSNGNGEYTTPSLAQTYNQNLVRHANSGIPKNPGKSVETYVFSLFNENQKNPGVEQNFGLFYPDMSEVYHIDF</sequence>
<dbReference type="InterPro" id="IPR044965">
    <property type="entry name" value="Glyco_hydro_17_plant"/>
</dbReference>
<evidence type="ECO:0000256" key="3">
    <source>
        <dbReference type="ARBA" id="ARBA00023295"/>
    </source>
</evidence>
<keyword evidence="2" id="KW-0378">Hydrolase</keyword>